<organism evidence="3 4">
    <name type="scientific">Cardamine amara subsp. amara</name>
    <dbReference type="NCBI Taxonomy" id="228776"/>
    <lineage>
        <taxon>Eukaryota</taxon>
        <taxon>Viridiplantae</taxon>
        <taxon>Streptophyta</taxon>
        <taxon>Embryophyta</taxon>
        <taxon>Tracheophyta</taxon>
        <taxon>Spermatophyta</taxon>
        <taxon>Magnoliopsida</taxon>
        <taxon>eudicotyledons</taxon>
        <taxon>Gunneridae</taxon>
        <taxon>Pentapetalae</taxon>
        <taxon>rosids</taxon>
        <taxon>malvids</taxon>
        <taxon>Brassicales</taxon>
        <taxon>Brassicaceae</taxon>
        <taxon>Cardamineae</taxon>
        <taxon>Cardamine</taxon>
    </lineage>
</organism>
<sequence>MGDQPVTRADMEGFTASLNESTTNLANLVAALTNQIAALTNQIANAGQGGGEGMGQNQNQQGRHIPVVAEPARVRQDGNNRLPVRNNQQQGRHNRVAVDDSSSEEELEEEVEEQGNLNNQDYRVKADIPLFYGTMSVEEFLDWQIDVDRFFDVMEVPESKQVKMVVIRLKKTDVVWWDKLAIQRQRQRKGPVRTWRQMKQLMTERFLPEDYKQILYKMYIDCVQGSKTVTDYTAEFLRFSERSDLNETENQKVARYISGLKGSLQGKIGLQTVWTVQEASSLALKAELMEKSSRGFTNFRRPLVQNNVETAGEKDKGVINRDSNSNNKGTSSSTGGI</sequence>
<feature type="region of interest" description="Disordered" evidence="1">
    <location>
        <begin position="310"/>
        <end position="337"/>
    </location>
</feature>
<accession>A0ABD1A201</accession>
<reference evidence="3 4" key="1">
    <citation type="submission" date="2024-04" db="EMBL/GenBank/DDBJ databases">
        <title>Genome assembly C_amara_ONT_v2.</title>
        <authorList>
            <person name="Yant L."/>
            <person name="Moore C."/>
            <person name="Slenker M."/>
        </authorList>
    </citation>
    <scope>NUCLEOTIDE SEQUENCE [LARGE SCALE GENOMIC DNA]</scope>
    <source>
        <tissue evidence="3">Leaf</tissue>
    </source>
</reference>
<keyword evidence="4" id="KW-1185">Reference proteome</keyword>
<dbReference type="Pfam" id="PF03732">
    <property type="entry name" value="Retrotrans_gag"/>
    <property type="match status" value="1"/>
</dbReference>
<evidence type="ECO:0000259" key="2">
    <source>
        <dbReference type="Pfam" id="PF03732"/>
    </source>
</evidence>
<protein>
    <recommendedName>
        <fullName evidence="2">Retrotransposon gag domain-containing protein</fullName>
    </recommendedName>
</protein>
<evidence type="ECO:0000313" key="3">
    <source>
        <dbReference type="EMBL" id="KAL1200872.1"/>
    </source>
</evidence>
<evidence type="ECO:0000256" key="1">
    <source>
        <dbReference type="SAM" id="MobiDB-lite"/>
    </source>
</evidence>
<proteinExistence type="predicted"/>
<comment type="caution">
    <text evidence="3">The sequence shown here is derived from an EMBL/GenBank/DDBJ whole genome shotgun (WGS) entry which is preliminary data.</text>
</comment>
<feature type="domain" description="Retrotransposon gag" evidence="2">
    <location>
        <begin position="163"/>
        <end position="261"/>
    </location>
</feature>
<dbReference type="Proteomes" id="UP001558713">
    <property type="component" value="Unassembled WGS sequence"/>
</dbReference>
<feature type="compositionally biased region" description="Low complexity" evidence="1">
    <location>
        <begin position="323"/>
        <end position="337"/>
    </location>
</feature>
<dbReference type="PANTHER" id="PTHR35046:SF18">
    <property type="entry name" value="RNA-DIRECTED DNA POLYMERASE"/>
    <property type="match status" value="1"/>
</dbReference>
<gene>
    <name evidence="3" type="ORF">V5N11_034605</name>
</gene>
<dbReference type="PANTHER" id="PTHR35046">
    <property type="entry name" value="ZINC KNUCKLE (CCHC-TYPE) FAMILY PROTEIN"/>
    <property type="match status" value="1"/>
</dbReference>
<dbReference type="InterPro" id="IPR005162">
    <property type="entry name" value="Retrotrans_gag_dom"/>
</dbReference>
<dbReference type="AlphaFoldDB" id="A0ABD1A201"/>
<dbReference type="EMBL" id="JBANAX010000606">
    <property type="protein sequence ID" value="KAL1200872.1"/>
    <property type="molecule type" value="Genomic_DNA"/>
</dbReference>
<evidence type="ECO:0000313" key="4">
    <source>
        <dbReference type="Proteomes" id="UP001558713"/>
    </source>
</evidence>
<name>A0ABD1A201_CARAN</name>
<feature type="region of interest" description="Disordered" evidence="1">
    <location>
        <begin position="73"/>
        <end position="105"/>
    </location>
</feature>